<keyword evidence="9 12" id="KW-0472">Membrane</keyword>
<feature type="transmembrane region" description="Helical" evidence="12">
    <location>
        <begin position="153"/>
        <end position="173"/>
    </location>
</feature>
<reference evidence="13 14" key="1">
    <citation type="submission" date="2023-10" db="EMBL/GenBank/DDBJ databases">
        <authorList>
            <person name="Dale J."/>
        </authorList>
    </citation>
    <scope>NUCLEOTIDE SEQUENCE [LARGE SCALE GENOMIC DNA]</scope>
    <source>
        <strain evidence="13 14">2023EL-00970</strain>
    </source>
</reference>
<feature type="transmembrane region" description="Helical" evidence="12">
    <location>
        <begin position="379"/>
        <end position="397"/>
    </location>
</feature>
<evidence type="ECO:0000256" key="9">
    <source>
        <dbReference type="ARBA" id="ARBA00023136"/>
    </source>
</evidence>
<evidence type="ECO:0000256" key="11">
    <source>
        <dbReference type="RuleBase" id="RU362091"/>
    </source>
</evidence>
<evidence type="ECO:0000256" key="6">
    <source>
        <dbReference type="ARBA" id="ARBA00022847"/>
    </source>
</evidence>
<evidence type="ECO:0000313" key="13">
    <source>
        <dbReference type="EMBL" id="MDV7021114.1"/>
    </source>
</evidence>
<dbReference type="PROSITE" id="PS50283">
    <property type="entry name" value="NA_SOLUT_SYMP_3"/>
    <property type="match status" value="1"/>
</dbReference>
<dbReference type="RefSeq" id="WP_313047839.1">
    <property type="nucleotide sequence ID" value="NZ_DAMAQE010000001.1"/>
</dbReference>
<dbReference type="InterPro" id="IPR050277">
    <property type="entry name" value="Sodium:Solute_Symporter"/>
</dbReference>
<feature type="transmembrane region" description="Helical" evidence="12">
    <location>
        <begin position="72"/>
        <end position="95"/>
    </location>
</feature>
<dbReference type="InterPro" id="IPR018212">
    <property type="entry name" value="Na/solute_symporter_CS"/>
</dbReference>
<evidence type="ECO:0000313" key="14">
    <source>
        <dbReference type="Proteomes" id="UP001187066"/>
    </source>
</evidence>
<feature type="transmembrane region" description="Helical" evidence="12">
    <location>
        <begin position="43"/>
        <end position="66"/>
    </location>
</feature>
<evidence type="ECO:0000256" key="12">
    <source>
        <dbReference type="SAM" id="Phobius"/>
    </source>
</evidence>
<dbReference type="PANTHER" id="PTHR48086">
    <property type="entry name" value="SODIUM/PROLINE SYMPORTER-RELATED"/>
    <property type="match status" value="1"/>
</dbReference>
<keyword evidence="4" id="KW-1003">Cell membrane</keyword>
<keyword evidence="8" id="KW-0915">Sodium</keyword>
<feature type="transmembrane region" description="Helical" evidence="12">
    <location>
        <begin position="213"/>
        <end position="237"/>
    </location>
</feature>
<comment type="similarity">
    <text evidence="2 11">Belongs to the sodium:solute symporter (SSF) (TC 2.A.21) family.</text>
</comment>
<evidence type="ECO:0000256" key="8">
    <source>
        <dbReference type="ARBA" id="ARBA00023053"/>
    </source>
</evidence>
<protein>
    <submittedName>
        <fullName evidence="13">Sodium:solute symporter</fullName>
    </submittedName>
</protein>
<evidence type="ECO:0000256" key="4">
    <source>
        <dbReference type="ARBA" id="ARBA00022475"/>
    </source>
</evidence>
<dbReference type="PROSITE" id="PS00457">
    <property type="entry name" value="NA_SOLUT_SYMP_2"/>
    <property type="match status" value="1"/>
</dbReference>
<gene>
    <name evidence="13" type="ORF">R4P48_00255</name>
</gene>
<feature type="transmembrane region" description="Helical" evidence="12">
    <location>
        <begin position="303"/>
        <end position="333"/>
    </location>
</feature>
<sequence>MTIDYIVIAIYLSVILGVGWLGWFKAKTREDYSVAGRQLGPVLFTSTMAATILGGASTIGTIGLGYRYGISGLWLPASLGFGIIGLSLFMVSPLIRLKLYTVTQILALRYRPSVKLVGSIVMMIYDLMVAVTSTIAIGNVLSTLLKISMVEAIWGGGAVVVAYAVLGGMWSLARTDILQFTLKTLGLLFVLMPLSVIHAGGWRHMAAVLPAHYFSLTAIGLPTITTYFLIYSLGILIGQDIWQRAFTARSGSVAKWGGLTAGIYCILWGVMGGVIGMSARVYLPALANPESAFVVAIETVLPVGIKGVVIAAALAALMSTASACMMATSTIAIYDVYTAIAGKEKCSIIIDRLSTLIVGIIMLLIASLIGNVVAALTVAYNLLVGALLIPLIGAVFWKRASSTGAIIAILLGGITVISFIINDGLLSNSPIYYGLGVNLIAFMAGSLLRPDRVFKPPVSRL</sequence>
<evidence type="ECO:0000256" key="2">
    <source>
        <dbReference type="ARBA" id="ARBA00006434"/>
    </source>
</evidence>
<dbReference type="InterPro" id="IPR038377">
    <property type="entry name" value="Na/Glc_symporter_sf"/>
</dbReference>
<feature type="transmembrane region" description="Helical" evidence="12">
    <location>
        <begin position="404"/>
        <end position="425"/>
    </location>
</feature>
<evidence type="ECO:0000256" key="1">
    <source>
        <dbReference type="ARBA" id="ARBA00004141"/>
    </source>
</evidence>
<keyword evidence="7 12" id="KW-1133">Transmembrane helix</keyword>
<dbReference type="Proteomes" id="UP001187066">
    <property type="component" value="Unassembled WGS sequence"/>
</dbReference>
<evidence type="ECO:0000256" key="10">
    <source>
        <dbReference type="ARBA" id="ARBA00023201"/>
    </source>
</evidence>
<evidence type="ECO:0000256" key="3">
    <source>
        <dbReference type="ARBA" id="ARBA00022448"/>
    </source>
</evidence>
<accession>A0ABU4DW82</accession>
<dbReference type="CDD" id="cd11479">
    <property type="entry name" value="SLC5sbd_u3"/>
    <property type="match status" value="1"/>
</dbReference>
<keyword evidence="5 12" id="KW-0812">Transmembrane</keyword>
<dbReference type="PANTHER" id="PTHR48086:SF7">
    <property type="entry name" value="SODIUM-SOLUTE SYMPORTER-RELATED"/>
    <property type="match status" value="1"/>
</dbReference>
<feature type="transmembrane region" description="Helical" evidence="12">
    <location>
        <begin position="258"/>
        <end position="283"/>
    </location>
</feature>
<dbReference type="EMBL" id="JAWLOF010000001">
    <property type="protein sequence ID" value="MDV7021114.1"/>
    <property type="molecule type" value="Genomic_DNA"/>
</dbReference>
<name>A0ABU4DW82_9ENTR</name>
<organism evidence="13 14">
    <name type="scientific">Atlantibacter subterraneus</name>
    <dbReference type="NCBI Taxonomy" id="255519"/>
    <lineage>
        <taxon>Bacteria</taxon>
        <taxon>Pseudomonadati</taxon>
        <taxon>Pseudomonadota</taxon>
        <taxon>Gammaproteobacteria</taxon>
        <taxon>Enterobacterales</taxon>
        <taxon>Enterobacteriaceae</taxon>
        <taxon>Atlantibacter</taxon>
    </lineage>
</organism>
<comment type="subcellular location">
    <subcellularLocation>
        <location evidence="1">Membrane</location>
        <topology evidence="1">Multi-pass membrane protein</topology>
    </subcellularLocation>
</comment>
<keyword evidence="14" id="KW-1185">Reference proteome</keyword>
<keyword evidence="10" id="KW-0739">Sodium transport</keyword>
<proteinExistence type="inferred from homology"/>
<dbReference type="Gene3D" id="1.20.1730.10">
    <property type="entry name" value="Sodium/glucose cotransporter"/>
    <property type="match status" value="1"/>
</dbReference>
<evidence type="ECO:0000256" key="5">
    <source>
        <dbReference type="ARBA" id="ARBA00022692"/>
    </source>
</evidence>
<feature type="transmembrane region" description="Helical" evidence="12">
    <location>
        <begin position="116"/>
        <end position="141"/>
    </location>
</feature>
<comment type="caution">
    <text evidence="13">The sequence shown here is derived from an EMBL/GenBank/DDBJ whole genome shotgun (WGS) entry which is preliminary data.</text>
</comment>
<feature type="transmembrane region" description="Helical" evidence="12">
    <location>
        <begin position="353"/>
        <end position="373"/>
    </location>
</feature>
<feature type="transmembrane region" description="Helical" evidence="12">
    <location>
        <begin position="431"/>
        <end position="448"/>
    </location>
</feature>
<feature type="transmembrane region" description="Helical" evidence="12">
    <location>
        <begin position="6"/>
        <end position="23"/>
    </location>
</feature>
<dbReference type="Pfam" id="PF00474">
    <property type="entry name" value="SSF"/>
    <property type="match status" value="1"/>
</dbReference>
<keyword evidence="6" id="KW-0769">Symport</keyword>
<keyword evidence="10" id="KW-0406">Ion transport</keyword>
<feature type="transmembrane region" description="Helical" evidence="12">
    <location>
        <begin position="180"/>
        <end position="201"/>
    </location>
</feature>
<dbReference type="InterPro" id="IPR001734">
    <property type="entry name" value="Na/solute_symporter"/>
</dbReference>
<keyword evidence="3" id="KW-0813">Transport</keyword>
<evidence type="ECO:0000256" key="7">
    <source>
        <dbReference type="ARBA" id="ARBA00022989"/>
    </source>
</evidence>